<proteinExistence type="predicted"/>
<dbReference type="SUPFAM" id="SSF46689">
    <property type="entry name" value="Homeodomain-like"/>
    <property type="match status" value="1"/>
</dbReference>
<dbReference type="Proteomes" id="UP000256686">
    <property type="component" value="Unassembled WGS sequence"/>
</dbReference>
<keyword evidence="6" id="KW-1185">Reference proteome</keyword>
<dbReference type="InterPro" id="IPR009057">
    <property type="entry name" value="Homeodomain-like_sf"/>
</dbReference>
<dbReference type="SUPFAM" id="SSF51215">
    <property type="entry name" value="Regulatory protein AraC"/>
    <property type="match status" value="1"/>
</dbReference>
<dbReference type="Gene3D" id="1.10.10.60">
    <property type="entry name" value="Homeodomain-like"/>
    <property type="match status" value="1"/>
</dbReference>
<evidence type="ECO:0000259" key="4">
    <source>
        <dbReference type="PROSITE" id="PS01124"/>
    </source>
</evidence>
<dbReference type="EMBL" id="QNVT01000013">
    <property type="protein sequence ID" value="REC61725.1"/>
    <property type="molecule type" value="Genomic_DNA"/>
</dbReference>
<dbReference type="PANTHER" id="PTHR43280:SF32">
    <property type="entry name" value="TRANSCRIPTIONAL REGULATORY PROTEIN"/>
    <property type="match status" value="1"/>
</dbReference>
<name>A0A3D9C768_9FLAO</name>
<dbReference type="RefSeq" id="WP_115971543.1">
    <property type="nucleotide sequence ID" value="NZ_QNVT01000013.1"/>
</dbReference>
<evidence type="ECO:0000256" key="3">
    <source>
        <dbReference type="ARBA" id="ARBA00023163"/>
    </source>
</evidence>
<evidence type="ECO:0000313" key="6">
    <source>
        <dbReference type="Proteomes" id="UP000256686"/>
    </source>
</evidence>
<reference evidence="6" key="1">
    <citation type="submission" date="2018-06" db="EMBL/GenBank/DDBJ databases">
        <authorList>
            <person name="Lum Nde A."/>
            <person name="Hugo C."/>
        </authorList>
    </citation>
    <scope>NUCLEOTIDE SEQUENCE [LARGE SCALE GENOMIC DNA]</scope>
    <source>
        <strain evidence="6">1_F178</strain>
    </source>
</reference>
<dbReference type="PANTHER" id="PTHR43280">
    <property type="entry name" value="ARAC-FAMILY TRANSCRIPTIONAL REGULATOR"/>
    <property type="match status" value="1"/>
</dbReference>
<keyword evidence="3" id="KW-0804">Transcription</keyword>
<accession>A0A3D9C768</accession>
<dbReference type="GO" id="GO:0003700">
    <property type="term" value="F:DNA-binding transcription factor activity"/>
    <property type="evidence" value="ECO:0007669"/>
    <property type="project" value="InterPro"/>
</dbReference>
<dbReference type="PROSITE" id="PS01124">
    <property type="entry name" value="HTH_ARAC_FAMILY_2"/>
    <property type="match status" value="1"/>
</dbReference>
<keyword evidence="2" id="KW-0238">DNA-binding</keyword>
<evidence type="ECO:0000256" key="1">
    <source>
        <dbReference type="ARBA" id="ARBA00023015"/>
    </source>
</evidence>
<dbReference type="InterPro" id="IPR018060">
    <property type="entry name" value="HTH_AraC"/>
</dbReference>
<organism evidence="5 6">
    <name type="scientific">Chryseobacterium pennae</name>
    <dbReference type="NCBI Taxonomy" id="2258962"/>
    <lineage>
        <taxon>Bacteria</taxon>
        <taxon>Pseudomonadati</taxon>
        <taxon>Bacteroidota</taxon>
        <taxon>Flavobacteriia</taxon>
        <taxon>Flavobacteriales</taxon>
        <taxon>Weeksellaceae</taxon>
        <taxon>Chryseobacterium group</taxon>
        <taxon>Chryseobacterium</taxon>
    </lineage>
</organism>
<protein>
    <recommendedName>
        <fullName evidence="4">HTH araC/xylS-type domain-containing protein</fullName>
    </recommendedName>
</protein>
<gene>
    <name evidence="5" type="ORF">DRF65_14860</name>
</gene>
<dbReference type="SMART" id="SM00342">
    <property type="entry name" value="HTH_ARAC"/>
    <property type="match status" value="1"/>
</dbReference>
<dbReference type="AlphaFoldDB" id="A0A3D9C768"/>
<dbReference type="Pfam" id="PF12833">
    <property type="entry name" value="HTH_18"/>
    <property type="match status" value="1"/>
</dbReference>
<evidence type="ECO:0000256" key="2">
    <source>
        <dbReference type="ARBA" id="ARBA00023125"/>
    </source>
</evidence>
<keyword evidence="1" id="KW-0805">Transcription regulation</keyword>
<evidence type="ECO:0000313" key="5">
    <source>
        <dbReference type="EMBL" id="REC61725.1"/>
    </source>
</evidence>
<comment type="caution">
    <text evidence="5">The sequence shown here is derived from an EMBL/GenBank/DDBJ whole genome shotgun (WGS) entry which is preliminary data.</text>
</comment>
<dbReference type="GO" id="GO:0043565">
    <property type="term" value="F:sequence-specific DNA binding"/>
    <property type="evidence" value="ECO:0007669"/>
    <property type="project" value="InterPro"/>
</dbReference>
<sequence>MESVRDVESYSISYVSEKIGLQNVEGIVVNRAEDSVRKGLTNYPHTVNGFICAICVKGRAELKINFQKRLLEPYTLMVVLPGSMMEPIEISEDLHIDTIFFDLDFISKDSLSSNYLFFHEVRQIPCLRLNNEGFEIFRQHHTSISTHYHREESRSKTDILQFLLLALLAEVKDVYFTNGEQGQRYTRATELTVIFFDLLYRYHKEERSVSFYAQKMHLTSKYLTTIIRKQTGKSILVWINEAVIAQAKSLLKTTNLSVMEITDVLNFTESSLFCRFFKRYTSMTPSAYRGN</sequence>
<feature type="domain" description="HTH araC/xylS-type" evidence="4">
    <location>
        <begin position="193"/>
        <end position="291"/>
    </location>
</feature>
<dbReference type="InterPro" id="IPR037923">
    <property type="entry name" value="HTH-like"/>
</dbReference>